<dbReference type="AlphaFoldDB" id="W6TFL3"/>
<evidence type="ECO:0000256" key="9">
    <source>
        <dbReference type="SAM" id="MobiDB-lite"/>
    </source>
</evidence>
<accession>W6TFL3</accession>
<feature type="region of interest" description="Disordered" evidence="9">
    <location>
        <begin position="89"/>
        <end position="122"/>
    </location>
</feature>
<evidence type="ECO:0000256" key="5">
    <source>
        <dbReference type="ARBA" id="ARBA00023139"/>
    </source>
</evidence>
<dbReference type="EMBL" id="AZIT01000033">
    <property type="protein sequence ID" value="ETZ17547.1"/>
    <property type="molecule type" value="Genomic_DNA"/>
</dbReference>
<dbReference type="GO" id="GO:0009279">
    <property type="term" value="C:cell outer membrane"/>
    <property type="evidence" value="ECO:0007669"/>
    <property type="project" value="UniProtKB-SubCell"/>
</dbReference>
<proteinExistence type="predicted"/>
<gene>
    <name evidence="10" type="ORF">BDCR2A_01535</name>
</gene>
<sequence length="266" mass="27254">MKEVREKLGKILEKHGSYEKVKGKVEGFIGKISKIEEGAKEAAKGATDNDVIGGATKDGGQDPAPADSESVKALVKGIKDIVGVVLGENEGNAEASKTGENDKKDIGKLFEKKDSGTDAESAKASASIGAVSGADILKAIAKSKEDPKVNDTDGINAATDAAEIAVAPAKDDNKEIKEATAKKDAVIAGGIALRAMGKNGRFAVKAEAKSVDAVNGVAASAVNKTLSTLIIAIRNAVDSGLKKINETLATIKQEDKAAETVSGQQS</sequence>
<feature type="compositionally biased region" description="Basic and acidic residues" evidence="9">
    <location>
        <begin position="97"/>
        <end position="116"/>
    </location>
</feature>
<reference evidence="10 11" key="1">
    <citation type="submission" date="2013-12" db="EMBL/GenBank/DDBJ databases">
        <title>Comparative genomics of relapsing fever spirochetes.</title>
        <authorList>
            <person name="Schwan T.G."/>
            <person name="Raffel S.J."/>
            <person name="Porcella S.F."/>
        </authorList>
    </citation>
    <scope>NUCLEOTIDE SEQUENCE [LARGE SCALE GENOMIC DNA]</scope>
    <source>
        <strain evidence="10 11">CR2A</strain>
    </source>
</reference>
<keyword evidence="3" id="KW-0732">Signal</keyword>
<evidence type="ECO:0000256" key="7">
    <source>
        <dbReference type="ARBA" id="ARBA00023288"/>
    </source>
</evidence>
<protein>
    <recommendedName>
        <fullName evidence="8">Variable large protein</fullName>
    </recommendedName>
</protein>
<evidence type="ECO:0000256" key="1">
    <source>
        <dbReference type="ARBA" id="ARBA00003932"/>
    </source>
</evidence>
<evidence type="ECO:0000256" key="6">
    <source>
        <dbReference type="ARBA" id="ARBA00023237"/>
    </source>
</evidence>
<comment type="function">
    <text evidence="1 8">The Vlp and Vsp proteins are antigenically distinct proteins, only one vlp or vsp gene is transcriptionally active at any one time. Switching between these genes is a mechanism of host immune response evasion.</text>
</comment>
<name>W6TFL3_9SPIR</name>
<comment type="subcellular location">
    <subcellularLocation>
        <location evidence="2 8">Cell outer membrane</location>
        <topology evidence="2 8">Lipid-anchor</topology>
    </subcellularLocation>
</comment>
<dbReference type="PATRIC" id="fig|1432657.3.peg.1480"/>
<keyword evidence="7 8" id="KW-0449">Lipoprotein</keyword>
<organism evidence="10 11">
    <name type="scientific">Borrelia duttonii CR2A</name>
    <dbReference type="NCBI Taxonomy" id="1432657"/>
    <lineage>
        <taxon>Bacteria</taxon>
        <taxon>Pseudomonadati</taxon>
        <taxon>Spirochaetota</taxon>
        <taxon>Spirochaetia</taxon>
        <taxon>Spirochaetales</taxon>
        <taxon>Borreliaceae</taxon>
        <taxon>Borrelia</taxon>
    </lineage>
</organism>
<keyword evidence="4 8" id="KW-0472">Membrane</keyword>
<keyword evidence="6 8" id="KW-0998">Cell outer membrane</keyword>
<evidence type="ECO:0000256" key="2">
    <source>
        <dbReference type="ARBA" id="ARBA00004459"/>
    </source>
</evidence>
<keyword evidence="5 8" id="KW-0564">Palmitate</keyword>
<comment type="caution">
    <text evidence="10">The sequence shown here is derived from an EMBL/GenBank/DDBJ whole genome shotgun (WGS) entry which is preliminary data.</text>
</comment>
<evidence type="ECO:0000256" key="4">
    <source>
        <dbReference type="ARBA" id="ARBA00023136"/>
    </source>
</evidence>
<evidence type="ECO:0000256" key="3">
    <source>
        <dbReference type="ARBA" id="ARBA00022729"/>
    </source>
</evidence>
<evidence type="ECO:0000256" key="8">
    <source>
        <dbReference type="RuleBase" id="RU363105"/>
    </source>
</evidence>
<dbReference type="SUPFAM" id="SSF74748">
    <property type="entry name" value="Variable surface antigen VlsE"/>
    <property type="match status" value="1"/>
</dbReference>
<evidence type="ECO:0000313" key="10">
    <source>
        <dbReference type="EMBL" id="ETZ17547.1"/>
    </source>
</evidence>
<evidence type="ECO:0000313" key="11">
    <source>
        <dbReference type="Proteomes" id="UP000019148"/>
    </source>
</evidence>
<dbReference type="Proteomes" id="UP000019148">
    <property type="component" value="Unassembled WGS sequence"/>
</dbReference>
<feature type="region of interest" description="Disordered" evidence="9">
    <location>
        <begin position="42"/>
        <end position="70"/>
    </location>
</feature>
<dbReference type="Pfam" id="PF00921">
    <property type="entry name" value="Lipoprotein_2"/>
    <property type="match status" value="1"/>
</dbReference>
<dbReference type="InterPro" id="IPR000680">
    <property type="entry name" value="Borrelia_lipo"/>
</dbReference>